<evidence type="ECO:0000313" key="4">
    <source>
        <dbReference type="EMBL" id="MDT8899797.1"/>
    </source>
</evidence>
<feature type="domain" description="Peptidase M20 dimerisation" evidence="3">
    <location>
        <begin position="184"/>
        <end position="290"/>
    </location>
</feature>
<dbReference type="Gene3D" id="3.40.630.10">
    <property type="entry name" value="Zn peptidases"/>
    <property type="match status" value="1"/>
</dbReference>
<dbReference type="Gene3D" id="3.30.70.360">
    <property type="match status" value="1"/>
</dbReference>
<gene>
    <name evidence="4" type="ORF">Q4T40_00855</name>
</gene>
<evidence type="ECO:0000313" key="5">
    <source>
        <dbReference type="Proteomes" id="UP001254848"/>
    </source>
</evidence>
<dbReference type="Pfam" id="PF01546">
    <property type="entry name" value="Peptidase_M20"/>
    <property type="match status" value="1"/>
</dbReference>
<evidence type="ECO:0000256" key="1">
    <source>
        <dbReference type="ARBA" id="ARBA00022723"/>
    </source>
</evidence>
<dbReference type="NCBIfam" id="NF009555">
    <property type="entry name" value="PRK13004.1"/>
    <property type="match status" value="1"/>
</dbReference>
<dbReference type="InterPro" id="IPR017706">
    <property type="entry name" value="Peptidase_M20/DapE_YgeY"/>
</dbReference>
<protein>
    <submittedName>
        <fullName evidence="4">YgeY family selenium metabolism-linked hydrolase</fullName>
    </submittedName>
</protein>
<evidence type="ECO:0000259" key="3">
    <source>
        <dbReference type="Pfam" id="PF07687"/>
    </source>
</evidence>
<evidence type="ECO:0000256" key="2">
    <source>
        <dbReference type="ARBA" id="ARBA00022801"/>
    </source>
</evidence>
<dbReference type="PANTHER" id="PTHR43808">
    <property type="entry name" value="ACETYLORNITHINE DEACETYLASE"/>
    <property type="match status" value="1"/>
</dbReference>
<dbReference type="InterPro" id="IPR050072">
    <property type="entry name" value="Peptidase_M20A"/>
</dbReference>
<dbReference type="InterPro" id="IPR011650">
    <property type="entry name" value="Peptidase_M20_dimer"/>
</dbReference>
<dbReference type="InterPro" id="IPR036264">
    <property type="entry name" value="Bact_exopeptidase_dim_dom"/>
</dbReference>
<sequence length="397" mass="43043">MMKGMIVMNRQVQEAVGAVESELISFARDLVRIKSRTGREADLVARIRREMEKLAYDEVIVDKVGNIIGVIGNGPVHLLYDSHMDHVAVNDAEEWVHGPYSGDIEDGKLYGRGASDMKGSLAATVYAGHIMKKLGLAAGKTIYICCTVMEEDFDGAGLHRALVDNGLKPDYVVICEPSHLNIAVGHLGRAIYKINVKGVSAHGAAPEKGDNAVYKAAAIIGRIEELGRKYMAMPPERPSIALTKIESVSASLNAVPGSCTLYVDRRICPHETEEAVGAEITALIGDVDADWEIHDAVGQSYTGEEIVLHSYLPGWEIGHEHPLAQGCFAAYREVFGGEPRPYKWNFSTNGVASAKLGIPTIGFGAGVEKTAHMANEYCPVEDIVQACRFFALLPQKL</sequence>
<keyword evidence="1" id="KW-0479">Metal-binding</keyword>
<dbReference type="EMBL" id="JAUOZS010000001">
    <property type="protein sequence ID" value="MDT8899797.1"/>
    <property type="molecule type" value="Genomic_DNA"/>
</dbReference>
<organism evidence="4 5">
    <name type="scientific">Anaeroselena agilis</name>
    <dbReference type="NCBI Taxonomy" id="3063788"/>
    <lineage>
        <taxon>Bacteria</taxon>
        <taxon>Bacillati</taxon>
        <taxon>Bacillota</taxon>
        <taxon>Negativicutes</taxon>
        <taxon>Acetonemataceae</taxon>
        <taxon>Anaeroselena</taxon>
    </lineage>
</organism>
<dbReference type="RefSeq" id="WP_413778364.1">
    <property type="nucleotide sequence ID" value="NZ_JAUOZS010000001.1"/>
</dbReference>
<dbReference type="Proteomes" id="UP001254848">
    <property type="component" value="Unassembled WGS sequence"/>
</dbReference>
<keyword evidence="5" id="KW-1185">Reference proteome</keyword>
<reference evidence="4 5" key="1">
    <citation type="submission" date="2023-07" db="EMBL/GenBank/DDBJ databases">
        <title>The novel representative of Negativicutes class, Anaeroselena agilis gen. nov. sp. nov.</title>
        <authorList>
            <person name="Prokofeva M.I."/>
            <person name="Elcheninov A.G."/>
            <person name="Klyukina A."/>
            <person name="Kublanov I.V."/>
            <person name="Frolov E.N."/>
            <person name="Podosokorskaya O.A."/>
        </authorList>
    </citation>
    <scope>NUCLEOTIDE SEQUENCE [LARGE SCALE GENOMIC DNA]</scope>
    <source>
        <strain evidence="4 5">4137-cl</strain>
    </source>
</reference>
<dbReference type="InterPro" id="IPR002933">
    <property type="entry name" value="Peptidase_M20"/>
</dbReference>
<keyword evidence="2 4" id="KW-0378">Hydrolase</keyword>
<dbReference type="SUPFAM" id="SSF53187">
    <property type="entry name" value="Zn-dependent exopeptidases"/>
    <property type="match status" value="1"/>
</dbReference>
<dbReference type="GO" id="GO:0016787">
    <property type="term" value="F:hydrolase activity"/>
    <property type="evidence" value="ECO:0007669"/>
    <property type="project" value="UniProtKB-KW"/>
</dbReference>
<accession>A0ABU3NSL0</accession>
<comment type="caution">
    <text evidence="4">The sequence shown here is derived from an EMBL/GenBank/DDBJ whole genome shotgun (WGS) entry which is preliminary data.</text>
</comment>
<proteinExistence type="predicted"/>
<dbReference type="PANTHER" id="PTHR43808:SF31">
    <property type="entry name" value="N-ACETYL-L-CITRULLINE DEACETYLASE"/>
    <property type="match status" value="1"/>
</dbReference>
<dbReference type="Pfam" id="PF07687">
    <property type="entry name" value="M20_dimer"/>
    <property type="match status" value="1"/>
</dbReference>
<dbReference type="NCBIfam" id="TIGR03526">
    <property type="entry name" value="selenium_YgeY"/>
    <property type="match status" value="1"/>
</dbReference>
<dbReference type="SUPFAM" id="SSF55031">
    <property type="entry name" value="Bacterial exopeptidase dimerisation domain"/>
    <property type="match status" value="1"/>
</dbReference>
<name>A0ABU3NSL0_9FIRM</name>